<proteinExistence type="predicted"/>
<keyword evidence="1" id="KW-0479">Metal-binding</keyword>
<evidence type="ECO:0000256" key="2">
    <source>
        <dbReference type="ARBA" id="ARBA00022771"/>
    </source>
</evidence>
<gene>
    <name evidence="6" type="ORF">TCHU04912_LOCUS16823</name>
</gene>
<dbReference type="InterPro" id="IPR044817">
    <property type="entry name" value="SBP-like"/>
</dbReference>
<dbReference type="PROSITE" id="PS51141">
    <property type="entry name" value="ZF_SBP"/>
    <property type="match status" value="1"/>
</dbReference>
<feature type="domain" description="SBP-type" evidence="5">
    <location>
        <begin position="50"/>
        <end position="128"/>
    </location>
</feature>
<dbReference type="PANTHER" id="PTHR31251:SF225">
    <property type="entry name" value="TRANSCRIPTION FACTOR, SBP-BOX-RELATED"/>
    <property type="match status" value="1"/>
</dbReference>
<dbReference type="AlphaFoldDB" id="A0A7S1X8J0"/>
<dbReference type="InterPro" id="IPR036893">
    <property type="entry name" value="SBP_sf"/>
</dbReference>
<dbReference type="GO" id="GO:0008270">
    <property type="term" value="F:zinc ion binding"/>
    <property type="evidence" value="ECO:0007669"/>
    <property type="project" value="UniProtKB-KW"/>
</dbReference>
<evidence type="ECO:0000256" key="1">
    <source>
        <dbReference type="ARBA" id="ARBA00022723"/>
    </source>
</evidence>
<dbReference type="InterPro" id="IPR004333">
    <property type="entry name" value="SBP_dom"/>
</dbReference>
<keyword evidence="3" id="KW-0862">Zinc</keyword>
<evidence type="ECO:0000259" key="5">
    <source>
        <dbReference type="PROSITE" id="PS51141"/>
    </source>
</evidence>
<dbReference type="Gene3D" id="4.10.1100.10">
    <property type="entry name" value="Transcription factor, SBP-box domain"/>
    <property type="match status" value="1"/>
</dbReference>
<keyword evidence="2" id="KW-0863">Zinc-finger</keyword>
<dbReference type="SUPFAM" id="SSF103612">
    <property type="entry name" value="SBT domain"/>
    <property type="match status" value="1"/>
</dbReference>
<accession>A0A7S1X8J0</accession>
<reference evidence="6" key="1">
    <citation type="submission" date="2021-01" db="EMBL/GenBank/DDBJ databases">
        <authorList>
            <person name="Corre E."/>
            <person name="Pelletier E."/>
            <person name="Niang G."/>
            <person name="Scheremetjew M."/>
            <person name="Finn R."/>
            <person name="Kale V."/>
            <person name="Holt S."/>
            <person name="Cochrane G."/>
            <person name="Meng A."/>
            <person name="Brown T."/>
            <person name="Cohen L."/>
        </authorList>
    </citation>
    <scope>NUCLEOTIDE SEQUENCE</scope>
    <source>
        <strain evidence="6">PLY429</strain>
    </source>
</reference>
<feature type="region of interest" description="Disordered" evidence="4">
    <location>
        <begin position="118"/>
        <end position="157"/>
    </location>
</feature>
<dbReference type="EMBL" id="HBGG01032201">
    <property type="protein sequence ID" value="CAD9214583.1"/>
    <property type="molecule type" value="Transcribed_RNA"/>
</dbReference>
<sequence length="395" mass="42968">MELCANIGSQPTTTSPPSPAGIMGNATITSPPTLSEAPAKRRRRGKPRKIPRCRVPGCTADLTVLKTYNKRYRICPTHHNALAVRTSHDQDQRFCQKCGYFHDLTAFEGNRHSCRERLSRHNQRRRKVPAGSEKPDAAVPVVASSRHQSAPLSDLERLPRSPTYSGFVVTNETATTRESQNLTNPLLECILSSAHRSNSSPTPVSTTWSNYQQNVVMDQLRTPADLLHRRPSAPSPSFPFSFQLTDDLINRSASLPSEAAAIPVGELNIGHTVTSGSAFSSPRWTSPMFGASPSLDSQLTAQRHPLATSTISAVGSADAGANYSRPSVATGDGVARRNDIPAFKRLQLERPYAGGNLLHSSTSLPAMVTPAAEQSRTSADCVEFESRYVEDISRK</sequence>
<feature type="compositionally biased region" description="Basic residues" evidence="4">
    <location>
        <begin position="40"/>
        <end position="51"/>
    </location>
</feature>
<protein>
    <recommendedName>
        <fullName evidence="5">SBP-type domain-containing protein</fullName>
    </recommendedName>
</protein>
<organism evidence="6">
    <name type="scientific">Tetraselmis chuii</name>
    <dbReference type="NCBI Taxonomy" id="63592"/>
    <lineage>
        <taxon>Eukaryota</taxon>
        <taxon>Viridiplantae</taxon>
        <taxon>Chlorophyta</taxon>
        <taxon>core chlorophytes</taxon>
        <taxon>Chlorodendrophyceae</taxon>
        <taxon>Chlorodendrales</taxon>
        <taxon>Chlorodendraceae</taxon>
        <taxon>Tetraselmis</taxon>
    </lineage>
</organism>
<dbReference type="Pfam" id="PF03110">
    <property type="entry name" value="SBP"/>
    <property type="match status" value="1"/>
</dbReference>
<evidence type="ECO:0000313" key="6">
    <source>
        <dbReference type="EMBL" id="CAD9214583.1"/>
    </source>
</evidence>
<dbReference type="GO" id="GO:0005634">
    <property type="term" value="C:nucleus"/>
    <property type="evidence" value="ECO:0007669"/>
    <property type="project" value="InterPro"/>
</dbReference>
<dbReference type="PANTHER" id="PTHR31251">
    <property type="entry name" value="SQUAMOSA PROMOTER-BINDING-LIKE PROTEIN 4"/>
    <property type="match status" value="1"/>
</dbReference>
<evidence type="ECO:0000256" key="4">
    <source>
        <dbReference type="SAM" id="MobiDB-lite"/>
    </source>
</evidence>
<dbReference type="GO" id="GO:0003677">
    <property type="term" value="F:DNA binding"/>
    <property type="evidence" value="ECO:0007669"/>
    <property type="project" value="InterPro"/>
</dbReference>
<feature type="region of interest" description="Disordered" evidence="4">
    <location>
        <begin position="1"/>
        <end position="51"/>
    </location>
</feature>
<evidence type="ECO:0000256" key="3">
    <source>
        <dbReference type="ARBA" id="ARBA00022833"/>
    </source>
</evidence>
<name>A0A7S1X8J0_9CHLO</name>